<dbReference type="GO" id="GO:0009401">
    <property type="term" value="P:phosphoenolpyruvate-dependent sugar phosphotransferase system"/>
    <property type="evidence" value="ECO:0007669"/>
    <property type="project" value="UniProtKB-KW"/>
</dbReference>
<dbReference type="KEGG" id="vas:GT360_06470"/>
<protein>
    <submittedName>
        <fullName evidence="8">PTS transporter subunit EIIB</fullName>
    </submittedName>
</protein>
<evidence type="ECO:0000256" key="5">
    <source>
        <dbReference type="ARBA" id="ARBA00022777"/>
    </source>
</evidence>
<name>A0A7Z2T2J6_9VIBR</name>
<evidence type="ECO:0000313" key="9">
    <source>
        <dbReference type="Proteomes" id="UP000464262"/>
    </source>
</evidence>
<keyword evidence="3" id="KW-0808">Transferase</keyword>
<dbReference type="GO" id="GO:0005886">
    <property type="term" value="C:plasma membrane"/>
    <property type="evidence" value="ECO:0007669"/>
    <property type="project" value="TreeGrafter"/>
</dbReference>
<proteinExistence type="predicted"/>
<gene>
    <name evidence="8" type="ORF">GT360_06470</name>
</gene>
<dbReference type="Gene3D" id="3.30.1360.60">
    <property type="entry name" value="Glucose permease domain IIB"/>
    <property type="match status" value="1"/>
</dbReference>
<evidence type="ECO:0000256" key="3">
    <source>
        <dbReference type="ARBA" id="ARBA00022679"/>
    </source>
</evidence>
<dbReference type="Proteomes" id="UP000464262">
    <property type="component" value="Chromosome 1"/>
</dbReference>
<dbReference type="RefSeq" id="WP_164648083.1">
    <property type="nucleotide sequence ID" value="NZ_CP047475.1"/>
</dbReference>
<keyword evidence="5" id="KW-0418">Kinase</keyword>
<evidence type="ECO:0000313" key="8">
    <source>
        <dbReference type="EMBL" id="QIA63179.1"/>
    </source>
</evidence>
<dbReference type="PANTHER" id="PTHR30009:SF4">
    <property type="entry name" value="PTS SYSTEM N-ACETYLGLUCOSAMINE-SPECIFIC EIICBA COMPONENT"/>
    <property type="match status" value="1"/>
</dbReference>
<reference evidence="8 9" key="1">
    <citation type="submission" date="2020-01" db="EMBL/GenBank/DDBJ databases">
        <title>Whole genome and functional gene identification of agarase of Vibrio HN897.</title>
        <authorList>
            <person name="Liu Y."/>
            <person name="Zhao Z."/>
        </authorList>
    </citation>
    <scope>NUCLEOTIDE SEQUENCE [LARGE SCALE GENOMIC DNA]</scope>
    <source>
        <strain evidence="8 9">HN897</strain>
    </source>
</reference>
<evidence type="ECO:0000256" key="4">
    <source>
        <dbReference type="ARBA" id="ARBA00022683"/>
    </source>
</evidence>
<evidence type="ECO:0000256" key="1">
    <source>
        <dbReference type="ARBA" id="ARBA00022448"/>
    </source>
</evidence>
<dbReference type="Pfam" id="PF00367">
    <property type="entry name" value="PTS_EIIB"/>
    <property type="match status" value="1"/>
</dbReference>
<dbReference type="GO" id="GO:0090563">
    <property type="term" value="F:protein-phosphocysteine-sugar phosphotransferase activity"/>
    <property type="evidence" value="ECO:0007669"/>
    <property type="project" value="TreeGrafter"/>
</dbReference>
<feature type="active site" description="Phosphocysteine intermediate; for EIIB activity" evidence="6">
    <location>
        <position position="50"/>
    </location>
</feature>
<dbReference type="GO" id="GO:0016301">
    <property type="term" value="F:kinase activity"/>
    <property type="evidence" value="ECO:0007669"/>
    <property type="project" value="UniProtKB-KW"/>
</dbReference>
<dbReference type="GO" id="GO:0008982">
    <property type="term" value="F:protein-N(PI)-phosphohistidine-sugar phosphotransferase activity"/>
    <property type="evidence" value="ECO:0007669"/>
    <property type="project" value="InterPro"/>
</dbReference>
<dbReference type="PROSITE" id="PS51098">
    <property type="entry name" value="PTS_EIIB_TYPE_1"/>
    <property type="match status" value="1"/>
</dbReference>
<dbReference type="InterPro" id="IPR001996">
    <property type="entry name" value="PTS_IIB_1"/>
</dbReference>
<dbReference type="InterPro" id="IPR036878">
    <property type="entry name" value="Glu_permease_IIB"/>
</dbReference>
<dbReference type="InterPro" id="IPR018113">
    <property type="entry name" value="PTrfase_EIIB_Cys"/>
</dbReference>
<dbReference type="PANTHER" id="PTHR30009">
    <property type="entry name" value="CYTOCHROME C-TYPE SYNTHESIS PROTEIN AND PTS TRANSMEMBRANE COMPONENT"/>
    <property type="match status" value="1"/>
</dbReference>
<feature type="domain" description="PTS EIIB type-1" evidence="7">
    <location>
        <begin position="28"/>
        <end position="110"/>
    </location>
</feature>
<evidence type="ECO:0000256" key="2">
    <source>
        <dbReference type="ARBA" id="ARBA00022597"/>
    </source>
</evidence>
<keyword evidence="4" id="KW-0598">Phosphotransferase system</keyword>
<keyword evidence="2" id="KW-0762">Sugar transport</keyword>
<organism evidence="8 9">
    <name type="scientific">Vibrio astriarenae</name>
    <dbReference type="NCBI Taxonomy" id="1481923"/>
    <lineage>
        <taxon>Bacteria</taxon>
        <taxon>Pseudomonadati</taxon>
        <taxon>Pseudomonadota</taxon>
        <taxon>Gammaproteobacteria</taxon>
        <taxon>Vibrionales</taxon>
        <taxon>Vibrionaceae</taxon>
        <taxon>Vibrio</taxon>
    </lineage>
</organism>
<dbReference type="SUPFAM" id="SSF55604">
    <property type="entry name" value="Glucose permease domain IIB"/>
    <property type="match status" value="1"/>
</dbReference>
<dbReference type="AlphaFoldDB" id="A0A7Z2T2J6"/>
<keyword evidence="1" id="KW-0813">Transport</keyword>
<dbReference type="GO" id="GO:0015764">
    <property type="term" value="P:N-acetylglucosamine transport"/>
    <property type="evidence" value="ECO:0007669"/>
    <property type="project" value="TreeGrafter"/>
</dbReference>
<evidence type="ECO:0000259" key="7">
    <source>
        <dbReference type="PROSITE" id="PS51098"/>
    </source>
</evidence>
<keyword evidence="9" id="KW-1185">Reference proteome</keyword>
<dbReference type="InterPro" id="IPR050429">
    <property type="entry name" value="PTS_Glucose_EIICBA"/>
</dbReference>
<accession>A0A7Z2T2J6</accession>
<sequence>MIKKLGLSIASAVRAIITALTKTNDNLDNEVDSVLQAIGGIENLVHTGACATRLRLELVTTELIDQDALKKQGAFGVIVLDEHCVQIVFGMKANMYSQIIEGKMSQLSLG</sequence>
<dbReference type="EMBL" id="CP047475">
    <property type="protein sequence ID" value="QIA63179.1"/>
    <property type="molecule type" value="Genomic_DNA"/>
</dbReference>
<evidence type="ECO:0000256" key="6">
    <source>
        <dbReference type="PROSITE-ProRule" id="PRU00421"/>
    </source>
</evidence>